<protein>
    <submittedName>
        <fullName evidence="7">FAD-dependent oxidoreductase</fullName>
    </submittedName>
</protein>
<keyword evidence="3" id="KW-0285">Flavoprotein</keyword>
<evidence type="ECO:0000313" key="7">
    <source>
        <dbReference type="EMBL" id="QOR70722.1"/>
    </source>
</evidence>
<evidence type="ECO:0000256" key="3">
    <source>
        <dbReference type="ARBA" id="ARBA00022630"/>
    </source>
</evidence>
<evidence type="ECO:0000259" key="6">
    <source>
        <dbReference type="Pfam" id="PF07992"/>
    </source>
</evidence>
<dbReference type="InterPro" id="IPR023753">
    <property type="entry name" value="FAD/NAD-binding_dom"/>
</dbReference>
<gene>
    <name evidence="7" type="ORF">IM660_19485</name>
</gene>
<dbReference type="InterPro" id="IPR051169">
    <property type="entry name" value="NADH-Q_oxidoreductase"/>
</dbReference>
<keyword evidence="4" id="KW-0274">FAD</keyword>
<dbReference type="Gene3D" id="3.50.50.100">
    <property type="match status" value="1"/>
</dbReference>
<comment type="cofactor">
    <cofactor evidence="1">
        <name>FAD</name>
        <dbReference type="ChEBI" id="CHEBI:57692"/>
    </cofactor>
</comment>
<sequence>MTSTTRVVVLGAGYAGVHAANRLTQREDVTVTLINPYPVFIERIRLHQLAAGTGGAEVTLRDVLAPAVRLRIDTATTINAPDRTLTLASGETMPYDYLVYAVGSTSATLDVPGAADYAYPIASLDEAQRLRAALEATGPTAPVVVVGGGPTGIETATELAEAGRAVTLVCGRELGPSLHRKGRAHVARELTRLGVTVISGTSATVQTAARDAVVLSDGRKLPSAVTIWTAGFAVPGLARRSNLSTDNLGRLLTDETLTSIDDPRIIAAGDAAAPSGVPYRMSCQAAGPLGAHAADTVLRRRTGAEPEEFSLRFVGQCLSLGRSAGIIQLARAGDEAIALHIGGRAGARLKEYVCRATIDQLRKEATTPGSRRWVGDGSRAAQLAAASGAPSGPRRTINR</sequence>
<dbReference type="EMBL" id="CP063169">
    <property type="protein sequence ID" value="QOR70722.1"/>
    <property type="molecule type" value="Genomic_DNA"/>
</dbReference>
<dbReference type="GO" id="GO:0019646">
    <property type="term" value="P:aerobic electron transport chain"/>
    <property type="evidence" value="ECO:0007669"/>
    <property type="project" value="TreeGrafter"/>
</dbReference>
<dbReference type="PANTHER" id="PTHR42913:SF3">
    <property type="entry name" value="64 KDA MITOCHONDRIAL NADH DEHYDROGENASE (EUROFUNG)"/>
    <property type="match status" value="1"/>
</dbReference>
<keyword evidence="5" id="KW-0560">Oxidoreductase</keyword>
<organism evidence="7 8">
    <name type="scientific">Ruania alkalisoli</name>
    <dbReference type="NCBI Taxonomy" id="2779775"/>
    <lineage>
        <taxon>Bacteria</taxon>
        <taxon>Bacillati</taxon>
        <taxon>Actinomycetota</taxon>
        <taxon>Actinomycetes</taxon>
        <taxon>Micrococcales</taxon>
        <taxon>Ruaniaceae</taxon>
        <taxon>Ruania</taxon>
    </lineage>
</organism>
<evidence type="ECO:0000256" key="1">
    <source>
        <dbReference type="ARBA" id="ARBA00001974"/>
    </source>
</evidence>
<keyword evidence="8" id="KW-1185">Reference proteome</keyword>
<dbReference type="PRINTS" id="PR00368">
    <property type="entry name" value="FADPNR"/>
</dbReference>
<dbReference type="Pfam" id="PF07992">
    <property type="entry name" value="Pyr_redox_2"/>
    <property type="match status" value="1"/>
</dbReference>
<dbReference type="RefSeq" id="WP_193497397.1">
    <property type="nucleotide sequence ID" value="NZ_CP063169.1"/>
</dbReference>
<dbReference type="SUPFAM" id="SSF51905">
    <property type="entry name" value="FAD/NAD(P)-binding domain"/>
    <property type="match status" value="2"/>
</dbReference>
<evidence type="ECO:0000256" key="4">
    <source>
        <dbReference type="ARBA" id="ARBA00022827"/>
    </source>
</evidence>
<reference evidence="7 8" key="1">
    <citation type="submission" date="2020-10" db="EMBL/GenBank/DDBJ databases">
        <title>Haloactinobacterium sp. RN3S43, a bacterium isolated from saline soil.</title>
        <authorList>
            <person name="Sun J.-Q."/>
        </authorList>
    </citation>
    <scope>NUCLEOTIDE SEQUENCE [LARGE SCALE GENOMIC DNA]</scope>
    <source>
        <strain evidence="7 8">RN3S43</strain>
    </source>
</reference>
<dbReference type="KEGG" id="halt:IM660_19485"/>
<feature type="domain" description="FAD/NAD(P)-binding" evidence="6">
    <location>
        <begin position="6"/>
        <end position="279"/>
    </location>
</feature>
<dbReference type="Proteomes" id="UP000593758">
    <property type="component" value="Chromosome"/>
</dbReference>
<evidence type="ECO:0000256" key="5">
    <source>
        <dbReference type="ARBA" id="ARBA00023002"/>
    </source>
</evidence>
<evidence type="ECO:0000256" key="2">
    <source>
        <dbReference type="ARBA" id="ARBA00005272"/>
    </source>
</evidence>
<comment type="similarity">
    <text evidence="2">Belongs to the NADH dehydrogenase family.</text>
</comment>
<dbReference type="InterPro" id="IPR036188">
    <property type="entry name" value="FAD/NAD-bd_sf"/>
</dbReference>
<name>A0A7M1SVD7_9MICO</name>
<dbReference type="AlphaFoldDB" id="A0A7M1SVD7"/>
<dbReference type="PANTHER" id="PTHR42913">
    <property type="entry name" value="APOPTOSIS-INDUCING FACTOR 1"/>
    <property type="match status" value="1"/>
</dbReference>
<dbReference type="PRINTS" id="PR00469">
    <property type="entry name" value="PNDRDTASEII"/>
</dbReference>
<evidence type="ECO:0000313" key="8">
    <source>
        <dbReference type="Proteomes" id="UP000593758"/>
    </source>
</evidence>
<proteinExistence type="inferred from homology"/>
<accession>A0A7M1SVD7</accession>
<dbReference type="GO" id="GO:0003955">
    <property type="term" value="F:NAD(P)H dehydrogenase (quinone) activity"/>
    <property type="evidence" value="ECO:0007669"/>
    <property type="project" value="TreeGrafter"/>
</dbReference>